<dbReference type="AlphaFoldDB" id="A0A1H1G0W5"/>
<evidence type="ECO:0000313" key="2">
    <source>
        <dbReference type="Proteomes" id="UP000181917"/>
    </source>
</evidence>
<protein>
    <submittedName>
        <fullName evidence="1">Uncharacterized protein</fullName>
    </submittedName>
</protein>
<dbReference type="RefSeq" id="WP_074701923.1">
    <property type="nucleotide sequence ID" value="NZ_CP018863.1"/>
</dbReference>
<proteinExistence type="predicted"/>
<gene>
    <name evidence="1" type="ORF">SAMN04489742_3755</name>
</gene>
<dbReference type="EMBL" id="FNKH01000002">
    <property type="protein sequence ID" value="SDR06548.1"/>
    <property type="molecule type" value="Genomic_DNA"/>
</dbReference>
<keyword evidence="2" id="KW-1185">Reference proteome</keyword>
<sequence length="66" mass="7228">MDDEASNKVSLAAADMESAQYELDHARYDLRDQLLAGLGRGVPLTDLARDTGMSTHQVEAIIRLPD</sequence>
<dbReference type="KEGG" id="acry:AC20117_20610"/>
<reference evidence="1 2" key="1">
    <citation type="submission" date="2016-10" db="EMBL/GenBank/DDBJ databases">
        <authorList>
            <person name="de Groot N.N."/>
        </authorList>
    </citation>
    <scope>NUCLEOTIDE SEQUENCE [LARGE SCALE GENOMIC DNA]</scope>
    <source>
        <strain evidence="1 2">DSM 20117</strain>
    </source>
</reference>
<accession>A0A1H1G0W5</accession>
<dbReference type="Proteomes" id="UP000181917">
    <property type="component" value="Unassembled WGS sequence"/>
</dbReference>
<organism evidence="1 2">
    <name type="scientific">Crystallibacter crystallopoietes</name>
    <dbReference type="NCBI Taxonomy" id="37928"/>
    <lineage>
        <taxon>Bacteria</taxon>
        <taxon>Bacillati</taxon>
        <taxon>Actinomycetota</taxon>
        <taxon>Actinomycetes</taxon>
        <taxon>Micrococcales</taxon>
        <taxon>Micrococcaceae</taxon>
        <taxon>Crystallibacter</taxon>
    </lineage>
</organism>
<evidence type="ECO:0000313" key="1">
    <source>
        <dbReference type="EMBL" id="SDR06548.1"/>
    </source>
</evidence>
<name>A0A1H1G0W5_9MICC</name>